<dbReference type="EMBL" id="AUXT01000160">
    <property type="protein sequence ID" value="KZN47067.1"/>
    <property type="molecule type" value="Genomic_DNA"/>
</dbReference>
<accession>A0A167BZF3</accession>
<comment type="caution">
    <text evidence="1">The sequence shown here is derived from an EMBL/GenBank/DDBJ whole genome shotgun (WGS) entry which is preliminary data.</text>
</comment>
<protein>
    <submittedName>
        <fullName evidence="1">Uncharacterized protein</fullName>
    </submittedName>
</protein>
<organism evidence="1 2">
    <name type="scientific">Pseudoalteromonas luteoviolacea NCIMB 1942</name>
    <dbReference type="NCBI Taxonomy" id="1365253"/>
    <lineage>
        <taxon>Bacteria</taxon>
        <taxon>Pseudomonadati</taxon>
        <taxon>Pseudomonadota</taxon>
        <taxon>Gammaproteobacteria</taxon>
        <taxon>Alteromonadales</taxon>
        <taxon>Pseudoalteromonadaceae</taxon>
        <taxon>Pseudoalteromonas</taxon>
    </lineage>
</organism>
<reference evidence="1 2" key="1">
    <citation type="submission" date="2013-07" db="EMBL/GenBank/DDBJ databases">
        <title>Comparative Genomic and Metabolomic Analysis of Twelve Strains of Pseudoalteromonas luteoviolacea.</title>
        <authorList>
            <person name="Vynne N.G."/>
            <person name="Mansson M."/>
            <person name="Gram L."/>
        </authorList>
    </citation>
    <scope>NUCLEOTIDE SEQUENCE [LARGE SCALE GENOMIC DNA]</scope>
    <source>
        <strain evidence="1 2">NCIMB 1942</strain>
    </source>
</reference>
<dbReference type="PATRIC" id="fig|1365253.3.peg.2590"/>
<evidence type="ECO:0000313" key="2">
    <source>
        <dbReference type="Proteomes" id="UP000076587"/>
    </source>
</evidence>
<dbReference type="Proteomes" id="UP000076587">
    <property type="component" value="Unassembled WGS sequence"/>
</dbReference>
<evidence type="ECO:0000313" key="1">
    <source>
        <dbReference type="EMBL" id="KZN47067.1"/>
    </source>
</evidence>
<dbReference type="AlphaFoldDB" id="A0A167BZF3"/>
<sequence>MPDTATIVTLIQIGVETVAAVRTDVGWLKQGMKELKEQ</sequence>
<proteinExistence type="predicted"/>
<gene>
    <name evidence="1" type="ORF">N482_10770</name>
</gene>
<name>A0A167BZF3_9GAMM</name>